<dbReference type="PANTHER" id="PTHR23155">
    <property type="entry name" value="DISEASE RESISTANCE PROTEIN RP"/>
    <property type="match status" value="1"/>
</dbReference>
<keyword evidence="9" id="KW-1185">Reference proteome</keyword>
<dbReference type="GO" id="GO:0043531">
    <property type="term" value="F:ADP binding"/>
    <property type="evidence" value="ECO:0007669"/>
    <property type="project" value="InterPro"/>
</dbReference>
<dbReference type="SUPFAM" id="SSF52058">
    <property type="entry name" value="L domain-like"/>
    <property type="match status" value="1"/>
</dbReference>
<evidence type="ECO:0000313" key="9">
    <source>
        <dbReference type="Proteomes" id="UP000327157"/>
    </source>
</evidence>
<dbReference type="Pfam" id="PF00931">
    <property type="entry name" value="NB-ARC"/>
    <property type="match status" value="1"/>
</dbReference>
<dbReference type="InterPro" id="IPR002182">
    <property type="entry name" value="NB-ARC"/>
</dbReference>
<evidence type="ECO:0000256" key="1">
    <source>
        <dbReference type="ARBA" id="ARBA00022737"/>
    </source>
</evidence>
<gene>
    <name evidence="8" type="ORF">D8674_029476</name>
</gene>
<dbReference type="InterPro" id="IPR036388">
    <property type="entry name" value="WH-like_DNA-bd_sf"/>
</dbReference>
<dbReference type="Pfam" id="PF23559">
    <property type="entry name" value="WHD_DRP"/>
    <property type="match status" value="1"/>
</dbReference>
<protein>
    <submittedName>
        <fullName evidence="8">Disease resistance protein RPM1-like</fullName>
    </submittedName>
</protein>
<keyword evidence="1" id="KW-0677">Repeat</keyword>
<dbReference type="FunFam" id="1.10.10.10:FF:000322">
    <property type="entry name" value="Probable disease resistance protein At1g63360"/>
    <property type="match status" value="1"/>
</dbReference>
<evidence type="ECO:0000259" key="5">
    <source>
        <dbReference type="Pfam" id="PF18052"/>
    </source>
</evidence>
<accession>A0A5N5I035</accession>
<dbReference type="Pfam" id="PF23598">
    <property type="entry name" value="LRR_14"/>
    <property type="match status" value="1"/>
</dbReference>
<dbReference type="CDD" id="cd14798">
    <property type="entry name" value="RX-CC_like"/>
    <property type="match status" value="1"/>
</dbReference>
<evidence type="ECO:0000256" key="2">
    <source>
        <dbReference type="ARBA" id="ARBA00022741"/>
    </source>
</evidence>
<dbReference type="Gene3D" id="3.40.50.300">
    <property type="entry name" value="P-loop containing nucleotide triphosphate hydrolases"/>
    <property type="match status" value="1"/>
</dbReference>
<dbReference type="PRINTS" id="PR00364">
    <property type="entry name" value="DISEASERSIST"/>
</dbReference>
<dbReference type="PANTHER" id="PTHR23155:SF1205">
    <property type="entry name" value="DISEASE RESISTANCE PROTEIN RPM1"/>
    <property type="match status" value="1"/>
</dbReference>
<dbReference type="InterPro" id="IPR038005">
    <property type="entry name" value="RX-like_CC"/>
</dbReference>
<dbReference type="EMBL" id="SMOL01000120">
    <property type="protein sequence ID" value="KAB2633229.1"/>
    <property type="molecule type" value="Genomic_DNA"/>
</dbReference>
<dbReference type="GO" id="GO:0098542">
    <property type="term" value="P:defense response to other organism"/>
    <property type="evidence" value="ECO:0007669"/>
    <property type="project" value="TreeGrafter"/>
</dbReference>
<dbReference type="OrthoDB" id="598235at2759"/>
<reference evidence="8 9" key="1">
    <citation type="submission" date="2019-09" db="EMBL/GenBank/DDBJ databases">
        <authorList>
            <person name="Ou C."/>
        </authorList>
    </citation>
    <scope>NUCLEOTIDE SEQUENCE [LARGE SCALE GENOMIC DNA]</scope>
    <source>
        <strain evidence="8">S2</strain>
        <tissue evidence="8">Leaf</tissue>
    </source>
</reference>
<dbReference type="SUPFAM" id="SSF52540">
    <property type="entry name" value="P-loop containing nucleoside triphosphate hydrolases"/>
    <property type="match status" value="1"/>
</dbReference>
<dbReference type="Gene3D" id="3.80.10.10">
    <property type="entry name" value="Ribonuclease Inhibitor"/>
    <property type="match status" value="1"/>
</dbReference>
<dbReference type="InterPro" id="IPR041118">
    <property type="entry name" value="Rx_N"/>
</dbReference>
<dbReference type="InterPro" id="IPR055414">
    <property type="entry name" value="LRR_R13L4/SHOC2-like"/>
</dbReference>
<reference evidence="9" key="2">
    <citation type="submission" date="2019-10" db="EMBL/GenBank/DDBJ databases">
        <title>A de novo genome assembly of a pear dwarfing rootstock.</title>
        <authorList>
            <person name="Wang F."/>
            <person name="Wang J."/>
            <person name="Li S."/>
            <person name="Zhang Y."/>
            <person name="Fang M."/>
            <person name="Ma L."/>
            <person name="Zhao Y."/>
            <person name="Jiang S."/>
        </authorList>
    </citation>
    <scope>NUCLEOTIDE SEQUENCE [LARGE SCALE GENOMIC DNA]</scope>
</reference>
<evidence type="ECO:0000259" key="4">
    <source>
        <dbReference type="Pfam" id="PF00931"/>
    </source>
</evidence>
<dbReference type="InterPro" id="IPR044974">
    <property type="entry name" value="Disease_R_plants"/>
</dbReference>
<evidence type="ECO:0000259" key="7">
    <source>
        <dbReference type="Pfam" id="PF23598"/>
    </source>
</evidence>
<keyword evidence="3" id="KW-0611">Plant defense</keyword>
<dbReference type="InterPro" id="IPR032675">
    <property type="entry name" value="LRR_dom_sf"/>
</dbReference>
<proteinExistence type="predicted"/>
<dbReference type="InterPro" id="IPR027417">
    <property type="entry name" value="P-loop_NTPase"/>
</dbReference>
<keyword evidence="2" id="KW-0547">Nucleotide-binding</keyword>
<evidence type="ECO:0000313" key="8">
    <source>
        <dbReference type="EMBL" id="KAB2633229.1"/>
    </source>
</evidence>
<dbReference type="Gene3D" id="1.10.10.10">
    <property type="entry name" value="Winged helix-like DNA-binding domain superfamily/Winged helix DNA-binding domain"/>
    <property type="match status" value="1"/>
</dbReference>
<reference evidence="8 9" key="3">
    <citation type="submission" date="2019-11" db="EMBL/GenBank/DDBJ databases">
        <title>A de novo genome assembly of a pear dwarfing rootstock.</title>
        <authorList>
            <person name="Wang F."/>
            <person name="Wang J."/>
            <person name="Li S."/>
            <person name="Zhang Y."/>
            <person name="Fang M."/>
            <person name="Ma L."/>
            <person name="Zhao Y."/>
            <person name="Jiang S."/>
        </authorList>
    </citation>
    <scope>NUCLEOTIDE SEQUENCE [LARGE SCALE GENOMIC DNA]</scope>
    <source>
        <strain evidence="8">S2</strain>
        <tissue evidence="8">Leaf</tissue>
    </source>
</reference>
<dbReference type="AlphaFoldDB" id="A0A5N5I035"/>
<organism evidence="8 9">
    <name type="scientific">Pyrus ussuriensis x Pyrus communis</name>
    <dbReference type="NCBI Taxonomy" id="2448454"/>
    <lineage>
        <taxon>Eukaryota</taxon>
        <taxon>Viridiplantae</taxon>
        <taxon>Streptophyta</taxon>
        <taxon>Embryophyta</taxon>
        <taxon>Tracheophyta</taxon>
        <taxon>Spermatophyta</taxon>
        <taxon>Magnoliopsida</taxon>
        <taxon>eudicotyledons</taxon>
        <taxon>Gunneridae</taxon>
        <taxon>Pentapetalae</taxon>
        <taxon>rosids</taxon>
        <taxon>fabids</taxon>
        <taxon>Rosales</taxon>
        <taxon>Rosaceae</taxon>
        <taxon>Amygdaloideae</taxon>
        <taxon>Maleae</taxon>
        <taxon>Pyrus</taxon>
    </lineage>
</organism>
<evidence type="ECO:0000259" key="6">
    <source>
        <dbReference type="Pfam" id="PF23559"/>
    </source>
</evidence>
<dbReference type="Gene3D" id="1.20.5.4130">
    <property type="match status" value="1"/>
</dbReference>
<name>A0A5N5I035_9ROSA</name>
<dbReference type="InterPro" id="IPR042197">
    <property type="entry name" value="Apaf_helical"/>
</dbReference>
<dbReference type="InterPro" id="IPR058922">
    <property type="entry name" value="WHD_DRP"/>
</dbReference>
<dbReference type="Pfam" id="PF18052">
    <property type="entry name" value="Rx_N"/>
    <property type="match status" value="1"/>
</dbReference>
<comment type="caution">
    <text evidence="8">The sequence shown here is derived from an EMBL/GenBank/DDBJ whole genome shotgun (WGS) entry which is preliminary data.</text>
</comment>
<dbReference type="Gene3D" id="1.10.8.430">
    <property type="entry name" value="Helical domain of apoptotic protease-activating factors"/>
    <property type="match status" value="1"/>
</dbReference>
<feature type="domain" description="NB-ARC" evidence="4">
    <location>
        <begin position="168"/>
        <end position="275"/>
    </location>
</feature>
<feature type="domain" description="Disease resistance N-terminal" evidence="5">
    <location>
        <begin position="5"/>
        <end position="87"/>
    </location>
</feature>
<feature type="domain" description="Disease resistance R13L4/SHOC-2-like LRR" evidence="7">
    <location>
        <begin position="500"/>
        <end position="804"/>
    </location>
</feature>
<sequence length="861" mass="98466">MESAASLLIEKIAAILENEASSIAAVRDEVDELKLELISMKSFLIDAERKKPQTKGEKTWVTSVIDLTCDAEIVIDEFLYHIYDKQSATPFAKLLHRTIYFPKNLWYRHRIAKKLQKITKKIKTIPERNERYGVSTIEGTSSDGVPRWVKNKAESSLYIMEDELIGIEDKKQKLMGLLMNGGENEMVVSVVGMGGLGKTTLVANTFNNENVKRHFDCHAWITVSQTFVIEDLFKNLIKQFHQGKKEEVTEHLDSMSYKELLEMLSTNLKSKRYLVKDIAYYHFEVERRPFEIEPLENNEAWELFSKKAFSSYNNKSYVEKCKGLPLAVVTLGALMSSKGSPPEWNTVYKSLNWQLTNDPMLEPMSSILLLSFNNLPNRLKPCFLYCALFPEDYLIKRKRLIRLWIAEGFVEPIDGVTPEEVAEGYLVELIVRSMLQVEKNEAGRLRACKMHDLVRELALSTSKKKKFGAAYVGREINLISADCQFKQLKERLILAQKLPSGFKLLRVLDMQDAPIDTFPGELVYLFNLRYLSLKGTLIKELPESIGRLRNLQTLNICDSKIKALPKAISKLVNLRHLLTYYYTGDGDWEAFRYANGTKAASDLSKLQKLQVLNSVELEGKIIKGIRNMTQLTSLGITNVKASDEMDLCDSLQKLELLHTLLLRASDEEEFLRVNALHSPPPDLQNVLLAGKLERVPLWLGSLQNLTRMHLRWSRLEEDVLPHIQALPNLERLALINAYVGEKLCFSRGFIKLKHLALGYFPLLNGIVIEKGVMPNLRGLDIGCCLELQALPQGIEFLASLERLNLYSVPMQLVESVKGGMDHPRVQHIPEINLYYKIQNRQCHERLSGIHSRRRYAYFILA</sequence>
<dbReference type="Proteomes" id="UP000327157">
    <property type="component" value="Chromosome 6"/>
</dbReference>
<evidence type="ECO:0000256" key="3">
    <source>
        <dbReference type="ARBA" id="ARBA00022821"/>
    </source>
</evidence>
<feature type="domain" description="Disease resistance protein winged helix" evidence="6">
    <location>
        <begin position="388"/>
        <end position="458"/>
    </location>
</feature>